<dbReference type="EnsemblPlants" id="TuG1812G0700003087.01.T03">
    <property type="protein sequence ID" value="TuG1812G0700003087.01.T03"/>
    <property type="gene ID" value="TuG1812G0700003087.01"/>
</dbReference>
<evidence type="ECO:0000313" key="2">
    <source>
        <dbReference type="EnsemblPlants" id="TuG1812G0700003087.01.T01"/>
    </source>
</evidence>
<dbReference type="Gramene" id="TuG1812G0700003087.01.T02">
    <property type="protein sequence ID" value="TuG1812G0700003087.01.T02"/>
    <property type="gene ID" value="TuG1812G0700003087.01"/>
</dbReference>
<evidence type="ECO:0000313" key="3">
    <source>
        <dbReference type="Proteomes" id="UP000015106"/>
    </source>
</evidence>
<dbReference type="AlphaFoldDB" id="A0A8R7R118"/>
<reference evidence="3" key="1">
    <citation type="journal article" date="2013" name="Nature">
        <title>Draft genome of the wheat A-genome progenitor Triticum urartu.</title>
        <authorList>
            <person name="Ling H.Q."/>
            <person name="Zhao S."/>
            <person name="Liu D."/>
            <person name="Wang J."/>
            <person name="Sun H."/>
            <person name="Zhang C."/>
            <person name="Fan H."/>
            <person name="Li D."/>
            <person name="Dong L."/>
            <person name="Tao Y."/>
            <person name="Gao C."/>
            <person name="Wu H."/>
            <person name="Li Y."/>
            <person name="Cui Y."/>
            <person name="Guo X."/>
            <person name="Zheng S."/>
            <person name="Wang B."/>
            <person name="Yu K."/>
            <person name="Liang Q."/>
            <person name="Yang W."/>
            <person name="Lou X."/>
            <person name="Chen J."/>
            <person name="Feng M."/>
            <person name="Jian J."/>
            <person name="Zhang X."/>
            <person name="Luo G."/>
            <person name="Jiang Y."/>
            <person name="Liu J."/>
            <person name="Wang Z."/>
            <person name="Sha Y."/>
            <person name="Zhang B."/>
            <person name="Wu H."/>
            <person name="Tang D."/>
            <person name="Shen Q."/>
            <person name="Xue P."/>
            <person name="Zou S."/>
            <person name="Wang X."/>
            <person name="Liu X."/>
            <person name="Wang F."/>
            <person name="Yang Y."/>
            <person name="An X."/>
            <person name="Dong Z."/>
            <person name="Zhang K."/>
            <person name="Zhang X."/>
            <person name="Luo M.C."/>
            <person name="Dvorak J."/>
            <person name="Tong Y."/>
            <person name="Wang J."/>
            <person name="Yang H."/>
            <person name="Li Z."/>
            <person name="Wang D."/>
            <person name="Zhang A."/>
            <person name="Wang J."/>
        </authorList>
    </citation>
    <scope>NUCLEOTIDE SEQUENCE</scope>
    <source>
        <strain evidence="3">cv. G1812</strain>
    </source>
</reference>
<dbReference type="EnsemblPlants" id="TuG1812G0700003087.01.T02">
    <property type="protein sequence ID" value="TuG1812G0700003087.01.T02"/>
    <property type="gene ID" value="TuG1812G0700003087.01"/>
</dbReference>
<feature type="region of interest" description="Disordered" evidence="1">
    <location>
        <begin position="87"/>
        <end position="149"/>
    </location>
</feature>
<keyword evidence="3" id="KW-1185">Reference proteome</keyword>
<protein>
    <submittedName>
        <fullName evidence="2">Uncharacterized protein</fullName>
    </submittedName>
</protein>
<accession>A0A8R7R118</accession>
<dbReference type="EnsemblPlants" id="TuG1812G0700003087.01.T01">
    <property type="protein sequence ID" value="TuG1812G0700003087.01.T01"/>
    <property type="gene ID" value="TuG1812G0700003087.01"/>
</dbReference>
<sequence length="176" mass="19516">PLFHLIQTYPFQRRRSTRGGALVATHRIPFLLRPTSPLALPLLFSHLAAPEAAESAASRTHRSLSCPISHSSRGSSWRHLRRMIQATSGESRHREAQPELPSHRGTLPSSYIQHSRPPKPTRDPPPMARVSGILSSPMAMPSSSRPMCREERPVDTLLLLGDEAAMEIPPPLLPRP</sequence>
<evidence type="ECO:0000256" key="1">
    <source>
        <dbReference type="SAM" id="MobiDB-lite"/>
    </source>
</evidence>
<name>A0A8R7R118_TRIUA</name>
<reference evidence="2" key="3">
    <citation type="submission" date="2022-06" db="UniProtKB">
        <authorList>
            <consortium name="EnsemblPlants"/>
        </authorList>
    </citation>
    <scope>IDENTIFICATION</scope>
</reference>
<dbReference type="Gramene" id="TuG1812G0700003087.01.T01">
    <property type="protein sequence ID" value="TuG1812G0700003087.01.T01"/>
    <property type="gene ID" value="TuG1812G0700003087.01"/>
</dbReference>
<proteinExistence type="predicted"/>
<dbReference type="Gramene" id="TuG1812G0700003087.01.T03">
    <property type="protein sequence ID" value="TuG1812G0700003087.01.T03"/>
    <property type="gene ID" value="TuG1812G0700003087.01"/>
</dbReference>
<reference evidence="2" key="2">
    <citation type="submission" date="2018-03" db="EMBL/GenBank/DDBJ databases">
        <title>The Triticum urartu genome reveals the dynamic nature of wheat genome evolution.</title>
        <authorList>
            <person name="Ling H."/>
            <person name="Ma B."/>
            <person name="Shi X."/>
            <person name="Liu H."/>
            <person name="Dong L."/>
            <person name="Sun H."/>
            <person name="Cao Y."/>
            <person name="Gao Q."/>
            <person name="Zheng S."/>
            <person name="Li Y."/>
            <person name="Yu Y."/>
            <person name="Du H."/>
            <person name="Qi M."/>
            <person name="Li Y."/>
            <person name="Yu H."/>
            <person name="Cui Y."/>
            <person name="Wang N."/>
            <person name="Chen C."/>
            <person name="Wu H."/>
            <person name="Zhao Y."/>
            <person name="Zhang J."/>
            <person name="Li Y."/>
            <person name="Zhou W."/>
            <person name="Zhang B."/>
            <person name="Hu W."/>
            <person name="Eijk M."/>
            <person name="Tang J."/>
            <person name="Witsenboer H."/>
            <person name="Zhao S."/>
            <person name="Li Z."/>
            <person name="Zhang A."/>
            <person name="Wang D."/>
            <person name="Liang C."/>
        </authorList>
    </citation>
    <scope>NUCLEOTIDE SEQUENCE [LARGE SCALE GENOMIC DNA]</scope>
    <source>
        <strain evidence="2">cv. G1812</strain>
    </source>
</reference>
<feature type="compositionally biased region" description="Polar residues" evidence="1">
    <location>
        <begin position="66"/>
        <end position="75"/>
    </location>
</feature>
<feature type="compositionally biased region" description="Low complexity" evidence="1">
    <location>
        <begin position="135"/>
        <end position="146"/>
    </location>
</feature>
<dbReference type="Proteomes" id="UP000015106">
    <property type="component" value="Chromosome 7"/>
</dbReference>
<feature type="region of interest" description="Disordered" evidence="1">
    <location>
        <begin position="59"/>
        <end position="78"/>
    </location>
</feature>
<organism evidence="2 3">
    <name type="scientific">Triticum urartu</name>
    <name type="common">Red wild einkorn</name>
    <name type="synonym">Crithodium urartu</name>
    <dbReference type="NCBI Taxonomy" id="4572"/>
    <lineage>
        <taxon>Eukaryota</taxon>
        <taxon>Viridiplantae</taxon>
        <taxon>Streptophyta</taxon>
        <taxon>Embryophyta</taxon>
        <taxon>Tracheophyta</taxon>
        <taxon>Spermatophyta</taxon>
        <taxon>Magnoliopsida</taxon>
        <taxon>Liliopsida</taxon>
        <taxon>Poales</taxon>
        <taxon>Poaceae</taxon>
        <taxon>BOP clade</taxon>
        <taxon>Pooideae</taxon>
        <taxon>Triticodae</taxon>
        <taxon>Triticeae</taxon>
        <taxon>Triticinae</taxon>
        <taxon>Triticum</taxon>
    </lineage>
</organism>